<evidence type="ECO:0000256" key="15">
    <source>
        <dbReference type="SAM" id="MobiDB-lite"/>
    </source>
</evidence>
<dbReference type="PROSITE" id="PS01359">
    <property type="entry name" value="ZF_PHD_1"/>
    <property type="match status" value="2"/>
</dbReference>
<feature type="region of interest" description="Disordered" evidence="15">
    <location>
        <begin position="746"/>
        <end position="774"/>
    </location>
</feature>
<evidence type="ECO:0000256" key="2">
    <source>
        <dbReference type="ARBA" id="ARBA00022553"/>
    </source>
</evidence>
<reference evidence="20" key="1">
    <citation type="submission" date="2016-02" db="EMBL/GenBank/DDBJ databases">
        <title>RNAseq analyses of the midgut from blood- or serum-fed Ixodes ricinus ticks.</title>
        <authorList>
            <person name="Perner J."/>
            <person name="Provaznik J."/>
            <person name="Schrenkova J."/>
            <person name="Urbanova V."/>
            <person name="Ribeiro J.M."/>
            <person name="Kopacek P."/>
        </authorList>
    </citation>
    <scope>NUCLEOTIDE SEQUENCE</scope>
    <source>
        <tissue evidence="20">Gut</tissue>
    </source>
</reference>
<dbReference type="EMBL" id="GEFM01000063">
    <property type="protein sequence ID" value="JAP75733.1"/>
    <property type="molecule type" value="mRNA"/>
</dbReference>
<feature type="compositionally biased region" description="Basic and acidic residues" evidence="15">
    <location>
        <begin position="1044"/>
        <end position="1063"/>
    </location>
</feature>
<dbReference type="Gene3D" id="1.20.920.10">
    <property type="entry name" value="Bromodomain-like"/>
    <property type="match status" value="1"/>
</dbReference>
<feature type="region of interest" description="Disordered" evidence="15">
    <location>
        <begin position="236"/>
        <end position="297"/>
    </location>
</feature>
<evidence type="ECO:0000259" key="19">
    <source>
        <dbReference type="PROSITE" id="PS51136"/>
    </source>
</evidence>
<dbReference type="SUPFAM" id="SSF47370">
    <property type="entry name" value="Bromodomain"/>
    <property type="match status" value="1"/>
</dbReference>
<dbReference type="InterPro" id="IPR013136">
    <property type="entry name" value="WSTF_Acf1_Cbp146"/>
</dbReference>
<evidence type="ECO:0000256" key="7">
    <source>
        <dbReference type="ARBA" id="ARBA00023054"/>
    </source>
</evidence>
<feature type="region of interest" description="Disordered" evidence="15">
    <location>
        <begin position="1458"/>
        <end position="1484"/>
    </location>
</feature>
<feature type="domain" description="Bromo" evidence="16">
    <location>
        <begin position="1361"/>
        <end position="1431"/>
    </location>
</feature>
<keyword evidence="5" id="KW-0862">Zinc</keyword>
<dbReference type="PROSITE" id="PS50827">
    <property type="entry name" value="DDT"/>
    <property type="match status" value="1"/>
</dbReference>
<dbReference type="InterPro" id="IPR001965">
    <property type="entry name" value="Znf_PHD"/>
</dbReference>
<feature type="compositionally biased region" description="Polar residues" evidence="15">
    <location>
        <begin position="1268"/>
        <end position="1284"/>
    </location>
</feature>
<evidence type="ECO:0000256" key="9">
    <source>
        <dbReference type="ARBA" id="ARBA00023163"/>
    </source>
</evidence>
<dbReference type="InterPro" id="IPR028941">
    <property type="entry name" value="WHIM2_dom"/>
</dbReference>
<keyword evidence="3" id="KW-0479">Metal-binding</keyword>
<dbReference type="InterPro" id="IPR018359">
    <property type="entry name" value="Bromodomain_CS"/>
</dbReference>
<name>A0A131Y899_IXORI</name>
<feature type="compositionally biased region" description="Basic and acidic residues" evidence="15">
    <location>
        <begin position="746"/>
        <end position="769"/>
    </location>
</feature>
<feature type="region of interest" description="Disordered" evidence="15">
    <location>
        <begin position="1042"/>
        <end position="1063"/>
    </location>
</feature>
<dbReference type="GO" id="GO:0031445">
    <property type="term" value="P:regulation of heterochromatin formation"/>
    <property type="evidence" value="ECO:0007669"/>
    <property type="project" value="TreeGrafter"/>
</dbReference>
<dbReference type="InterPro" id="IPR047171">
    <property type="entry name" value="BAZ1A"/>
</dbReference>
<evidence type="ECO:0000256" key="12">
    <source>
        <dbReference type="PROSITE-ProRule" id="PRU00035"/>
    </source>
</evidence>
<proteinExistence type="evidence at transcript level"/>
<keyword evidence="10 14" id="KW-0539">Nucleus</keyword>
<feature type="compositionally biased region" description="Basic and acidic residues" evidence="15">
    <location>
        <begin position="1289"/>
        <end position="1301"/>
    </location>
</feature>
<feature type="compositionally biased region" description="Low complexity" evidence="15">
    <location>
        <begin position="279"/>
        <end position="297"/>
    </location>
</feature>
<dbReference type="GO" id="GO:0008623">
    <property type="term" value="C:CHRAC"/>
    <property type="evidence" value="ECO:0007669"/>
    <property type="project" value="TreeGrafter"/>
</dbReference>
<dbReference type="InterPro" id="IPR018501">
    <property type="entry name" value="DDT_dom"/>
</dbReference>
<keyword evidence="7" id="KW-0175">Coiled coil</keyword>
<dbReference type="GO" id="GO:0003677">
    <property type="term" value="F:DNA binding"/>
    <property type="evidence" value="ECO:0007669"/>
    <property type="project" value="TreeGrafter"/>
</dbReference>
<dbReference type="InterPro" id="IPR028942">
    <property type="entry name" value="WHIM1_dom"/>
</dbReference>
<dbReference type="Pfam" id="PF15613">
    <property type="entry name" value="WSD"/>
    <property type="match status" value="1"/>
</dbReference>
<evidence type="ECO:0000256" key="13">
    <source>
        <dbReference type="PROSITE-ProRule" id="PRU00146"/>
    </source>
</evidence>
<dbReference type="Pfam" id="PF10537">
    <property type="entry name" value="WAC_Acf1_DNA_bd"/>
    <property type="match status" value="1"/>
</dbReference>
<dbReference type="PROSITE" id="PS50014">
    <property type="entry name" value="BROMODOMAIN_2"/>
    <property type="match status" value="1"/>
</dbReference>
<dbReference type="Pfam" id="PF00439">
    <property type="entry name" value="Bromodomain"/>
    <property type="match status" value="1"/>
</dbReference>
<accession>A0A131Y899</accession>
<dbReference type="GO" id="GO:0006355">
    <property type="term" value="P:regulation of DNA-templated transcription"/>
    <property type="evidence" value="ECO:0007669"/>
    <property type="project" value="TreeGrafter"/>
</dbReference>
<feature type="region of interest" description="Disordered" evidence="15">
    <location>
        <begin position="1263"/>
        <end position="1312"/>
    </location>
</feature>
<dbReference type="SUPFAM" id="SSF57903">
    <property type="entry name" value="FYVE/PHD zinc finger"/>
    <property type="match status" value="2"/>
</dbReference>
<organism evidence="20">
    <name type="scientific">Ixodes ricinus</name>
    <name type="common">Common tick</name>
    <name type="synonym">Acarus ricinus</name>
    <dbReference type="NCBI Taxonomy" id="34613"/>
    <lineage>
        <taxon>Eukaryota</taxon>
        <taxon>Metazoa</taxon>
        <taxon>Ecdysozoa</taxon>
        <taxon>Arthropoda</taxon>
        <taxon>Chelicerata</taxon>
        <taxon>Arachnida</taxon>
        <taxon>Acari</taxon>
        <taxon>Parasitiformes</taxon>
        <taxon>Ixodida</taxon>
        <taxon>Ixodoidea</taxon>
        <taxon>Ixodidae</taxon>
        <taxon>Ixodinae</taxon>
        <taxon>Ixodes</taxon>
    </lineage>
</organism>
<dbReference type="CDD" id="cd15539">
    <property type="entry name" value="PHD1_AIRE"/>
    <property type="match status" value="1"/>
</dbReference>
<evidence type="ECO:0000256" key="3">
    <source>
        <dbReference type="ARBA" id="ARBA00022723"/>
    </source>
</evidence>
<dbReference type="SMART" id="SM00249">
    <property type="entry name" value="PHD"/>
    <property type="match status" value="2"/>
</dbReference>
<protein>
    <recommendedName>
        <fullName evidence="11">Bromodomain adjacent to zinc finger domain protein 1A</fullName>
    </recommendedName>
</protein>
<feature type="domain" description="PHD-type" evidence="17">
    <location>
        <begin position="1210"/>
        <end position="1257"/>
    </location>
</feature>
<dbReference type="Pfam" id="PF15612">
    <property type="entry name" value="WHIM1"/>
    <property type="match status" value="1"/>
</dbReference>
<feature type="compositionally biased region" description="Acidic residues" evidence="15">
    <location>
        <begin position="446"/>
        <end position="466"/>
    </location>
</feature>
<dbReference type="Gene3D" id="3.30.40.10">
    <property type="entry name" value="Zinc/RING finger domain, C3HC4 (zinc finger)"/>
    <property type="match status" value="2"/>
</dbReference>
<keyword evidence="9" id="KW-0804">Transcription</keyword>
<feature type="compositionally biased region" description="Acidic residues" evidence="15">
    <location>
        <begin position="1170"/>
        <end position="1211"/>
    </location>
</feature>
<dbReference type="PRINTS" id="PR00503">
    <property type="entry name" value="BROMODOMAIN"/>
</dbReference>
<evidence type="ECO:0000256" key="8">
    <source>
        <dbReference type="ARBA" id="ARBA00023117"/>
    </source>
</evidence>
<feature type="compositionally biased region" description="Basic and acidic residues" evidence="15">
    <location>
        <begin position="608"/>
        <end position="631"/>
    </location>
</feature>
<evidence type="ECO:0000256" key="6">
    <source>
        <dbReference type="ARBA" id="ARBA00023015"/>
    </source>
</evidence>
<evidence type="ECO:0000256" key="14">
    <source>
        <dbReference type="PROSITE-ProRule" id="PRU00475"/>
    </source>
</evidence>
<comment type="subcellular location">
    <subcellularLocation>
        <location evidence="1 14">Nucleus</location>
    </subcellularLocation>
</comment>
<dbReference type="InterPro" id="IPR019787">
    <property type="entry name" value="Znf_PHD-finger"/>
</dbReference>
<dbReference type="InterPro" id="IPR019786">
    <property type="entry name" value="Zinc_finger_PHD-type_CS"/>
</dbReference>
<evidence type="ECO:0000256" key="4">
    <source>
        <dbReference type="ARBA" id="ARBA00022771"/>
    </source>
</evidence>
<evidence type="ECO:0000259" key="17">
    <source>
        <dbReference type="PROSITE" id="PS50016"/>
    </source>
</evidence>
<dbReference type="PANTHER" id="PTHR46510">
    <property type="entry name" value="BROMODOMAIN ADJACENT TO ZINC FINGER DOMAIN PROTEIN 1A"/>
    <property type="match status" value="1"/>
</dbReference>
<dbReference type="GO" id="GO:0008270">
    <property type="term" value="F:zinc ion binding"/>
    <property type="evidence" value="ECO:0007669"/>
    <property type="project" value="UniProtKB-KW"/>
</dbReference>
<evidence type="ECO:0000256" key="1">
    <source>
        <dbReference type="ARBA" id="ARBA00004123"/>
    </source>
</evidence>
<feature type="domain" description="WAC" evidence="19">
    <location>
        <begin position="22"/>
        <end position="131"/>
    </location>
</feature>
<evidence type="ECO:0000256" key="5">
    <source>
        <dbReference type="ARBA" id="ARBA00022833"/>
    </source>
</evidence>
<keyword evidence="6" id="KW-0805">Transcription regulation</keyword>
<evidence type="ECO:0000313" key="20">
    <source>
        <dbReference type="EMBL" id="JAP75733.1"/>
    </source>
</evidence>
<dbReference type="Pfam" id="PF00628">
    <property type="entry name" value="PHD"/>
    <property type="match status" value="2"/>
</dbReference>
<dbReference type="PROSITE" id="PS50016">
    <property type="entry name" value="ZF_PHD_2"/>
    <property type="match status" value="2"/>
</dbReference>
<dbReference type="GO" id="GO:0045740">
    <property type="term" value="P:positive regulation of DNA replication"/>
    <property type="evidence" value="ECO:0007669"/>
    <property type="project" value="TreeGrafter"/>
</dbReference>
<feature type="compositionally biased region" description="Basic and acidic residues" evidence="15">
    <location>
        <begin position="264"/>
        <end position="278"/>
    </location>
</feature>
<sequence length="1484" mass="165441">MPHYGKHPFIRQKPPADLKPNDEVFHCRLTNEVFKDYEEYFAQVILCNSLVWSCSVTGRPGLTFQDALNSEKAALEALNRFPAGLKKPLLLLATLTQRGRLSDLCDDVFSFARDRYFVGESVEVNIRNQRKTCTVTGVTASGAAAKGSPSKKGATPVPADKVKYQVVDSEGKNHTAAATDVCRKKNSYTREKNRIFFRQSVELKNGIMEVKDGVQKKYGLHQLKFTDMFVGPAPTFSVSPRARAPPGSQTPDAKAKRAPKQASPKKDAAAAVKKDATADKAATGGAAPSAASAAVPQLGSRLTDRDFEDLLQLKMAQKEARKQTLAKKHEEKRLYAQFLSEWNRPREDLECDDLRELPSMVPLRCFLPHDRFGDLLMVLEFLNVFADQLDLKDFFAAGVSFELLERALTEVDVLGPLSDLFQMLLTALFRAQEEEVVSRHARGTEEDSSSVEGSEEGGDSEEEEEAGGSTGLEAIRRAQRAATAISKRQRQVLGLRLPQVTLDSLSLSEVLRLHLASSGTLSSGRRGFSGWYTQREDPGLWFALEEPAIMAQLAQGSVHDLSVGDKVKLLRVLAEQLLTMESFRGVVEDSLAKLKQLRMDLRQLRLAAKQDKEDARKKNKSKEPEVKKDGSGEAPEAPVPEDKEEAAEPLNPQQLQKKREELERKEQALRQQVEQQQRLWCLQPLGQDRCHRRYWAFQSLPGLLIEEGGAHPGGCLPGGTPLVPREMPKNPSVTFMEAFLLRHRGDKGSEGGDVLSDKENQEAMERRAPSAEAKAQKLLLGDSNPRVSRRASADVSPAVVAAVPPPTGVVVNGCLDPKRELCVVLDKCEVPAATGAVHPHGTCTGVPATCTVHGQEAATHWSFVASRDDISTLLGALNQRGFRESKLRATLKRDQPSLESLVARCPRQRLNTELTWPPEAAVPDGEVRKSSRLQGSGWPKPSVLAGFESRLAQVYGFREALLEMEDRLYQGSLGFIKVDRDKWRMRLDSLLAVVESKQKDLAEINKLADDLDYHKEVRQLSQALVEMSLGIEAKYLQPPLGETEEMRKKRRAADLNKKTKKEGEGEACPPVLCQWRESVRRCTSVAQLFLHLSSLERSVTWDRSVLKAYCRVCRRQRDPDKMLLCDGCDRGHHIYCLKPPLEEIPKGDWFCLACRPKEKPASPVKRKFVDEDEEEEEADDDENDDNEESQDNDSQAEEEEDEEEEDDDNEDVCATCGKGGTLLCCDSCPLAFHTECTDPPLRRVPRGSWNCSRCAKARRRPAAVATGASAQSGKGSRTRSQSAAAVSKRYMERKAISDGKKRPPPQRHSLPTVALKKARFSWDAASSYSDEGFPSRTSSRRSSQDLPLDFKACDEILQSLVHDENSWPFHCAVSRRDVPDYYDVIRRPMDLGKIRGKLSSMEYRATQEFVADIYLVFQNCSVYNRRGSPEHRAGARLLSTFEKLLALHGLGDFPHPPCFQGDTGSKEASQPRARNSKSSKRRRR</sequence>
<keyword evidence="2" id="KW-0597">Phosphoprotein</keyword>
<feature type="region of interest" description="Disordered" evidence="15">
    <location>
        <begin position="439"/>
        <end position="472"/>
    </location>
</feature>
<keyword evidence="8 12" id="KW-0103">Bromodomain</keyword>
<dbReference type="GO" id="GO:0006338">
    <property type="term" value="P:chromatin remodeling"/>
    <property type="evidence" value="ECO:0007669"/>
    <property type="project" value="InterPro"/>
</dbReference>
<dbReference type="PROSITE" id="PS00633">
    <property type="entry name" value="BROMODOMAIN_1"/>
    <property type="match status" value="1"/>
</dbReference>
<dbReference type="GO" id="GO:0000228">
    <property type="term" value="C:nuclear chromosome"/>
    <property type="evidence" value="ECO:0007669"/>
    <property type="project" value="TreeGrafter"/>
</dbReference>
<evidence type="ECO:0000259" key="16">
    <source>
        <dbReference type="PROSITE" id="PS50014"/>
    </source>
</evidence>
<dbReference type="InterPro" id="IPR001487">
    <property type="entry name" value="Bromodomain"/>
</dbReference>
<dbReference type="PANTHER" id="PTHR46510:SF1">
    <property type="entry name" value="BROMODOMAIN ADJACENT TO ZINC FINGER DOMAIN PROTEIN 1A"/>
    <property type="match status" value="1"/>
</dbReference>
<keyword evidence="4 13" id="KW-0863">Zinc-finger</keyword>
<dbReference type="PROSITE" id="PS51136">
    <property type="entry name" value="WAC"/>
    <property type="match status" value="1"/>
</dbReference>
<dbReference type="InterPro" id="IPR011011">
    <property type="entry name" value="Znf_FYVE_PHD"/>
</dbReference>
<dbReference type="SMART" id="SM00571">
    <property type="entry name" value="DDT"/>
    <property type="match status" value="1"/>
</dbReference>
<evidence type="ECO:0000256" key="10">
    <source>
        <dbReference type="ARBA" id="ARBA00023242"/>
    </source>
</evidence>
<feature type="region of interest" description="Disordered" evidence="15">
    <location>
        <begin position="608"/>
        <end position="663"/>
    </location>
</feature>
<dbReference type="SMART" id="SM00297">
    <property type="entry name" value="BROMO"/>
    <property type="match status" value="1"/>
</dbReference>
<feature type="domain" description="DDT" evidence="18">
    <location>
        <begin position="369"/>
        <end position="434"/>
    </location>
</feature>
<feature type="region of interest" description="Disordered" evidence="15">
    <location>
        <begin position="1164"/>
        <end position="1211"/>
    </location>
</feature>
<dbReference type="Pfam" id="PF02791">
    <property type="entry name" value="DDT"/>
    <property type="match status" value="1"/>
</dbReference>
<evidence type="ECO:0000256" key="11">
    <source>
        <dbReference type="ARBA" id="ARBA00068253"/>
    </source>
</evidence>
<evidence type="ECO:0000259" key="18">
    <source>
        <dbReference type="PROSITE" id="PS50827"/>
    </source>
</evidence>
<dbReference type="FunFam" id="3.30.40.10:FF:000300">
    <property type="entry name" value="Bromodomain adjacent to zinc finger domain protein 1A"/>
    <property type="match status" value="1"/>
</dbReference>
<dbReference type="InterPro" id="IPR013083">
    <property type="entry name" value="Znf_RING/FYVE/PHD"/>
</dbReference>
<feature type="compositionally biased region" description="Basic residues" evidence="15">
    <location>
        <begin position="1474"/>
        <end position="1484"/>
    </location>
</feature>
<feature type="domain" description="PHD-type" evidence="17">
    <location>
        <begin position="1107"/>
        <end position="1157"/>
    </location>
</feature>
<dbReference type="InterPro" id="IPR036427">
    <property type="entry name" value="Bromodomain-like_sf"/>
</dbReference>